<dbReference type="InterPro" id="IPR013780">
    <property type="entry name" value="Glyco_hydro_b"/>
</dbReference>
<keyword evidence="6" id="KW-1185">Reference proteome</keyword>
<evidence type="ECO:0000259" key="4">
    <source>
        <dbReference type="SMART" id="SM00642"/>
    </source>
</evidence>
<organism evidence="5 6">
    <name type="scientific">Marinilabilia rubra</name>
    <dbReference type="NCBI Taxonomy" id="2162893"/>
    <lineage>
        <taxon>Bacteria</taxon>
        <taxon>Pseudomonadati</taxon>
        <taxon>Bacteroidota</taxon>
        <taxon>Bacteroidia</taxon>
        <taxon>Marinilabiliales</taxon>
        <taxon>Marinilabiliaceae</taxon>
        <taxon>Marinilabilia</taxon>
    </lineage>
</organism>
<dbReference type="Proteomes" id="UP000244956">
    <property type="component" value="Unassembled WGS sequence"/>
</dbReference>
<dbReference type="Pfam" id="PF00128">
    <property type="entry name" value="Alpha-amylase"/>
    <property type="match status" value="1"/>
</dbReference>
<feature type="signal peptide" evidence="3">
    <location>
        <begin position="1"/>
        <end position="22"/>
    </location>
</feature>
<dbReference type="InterPro" id="IPR017853">
    <property type="entry name" value="GH"/>
</dbReference>
<feature type="chain" id="PRO_5015649873" evidence="3">
    <location>
        <begin position="23"/>
        <end position="619"/>
    </location>
</feature>
<dbReference type="InterPro" id="IPR013783">
    <property type="entry name" value="Ig-like_fold"/>
</dbReference>
<dbReference type="GO" id="GO:0016829">
    <property type="term" value="F:lyase activity"/>
    <property type="evidence" value="ECO:0007669"/>
    <property type="project" value="UniProtKB-KW"/>
</dbReference>
<dbReference type="InterPro" id="IPR019492">
    <property type="entry name" value="Cyclo-malto-dextrinase_C"/>
</dbReference>
<dbReference type="InterPro" id="IPR006047">
    <property type="entry name" value="GH13_cat_dom"/>
</dbReference>
<dbReference type="InterPro" id="IPR015171">
    <property type="entry name" value="Cyc-maltodext_N"/>
</dbReference>
<dbReference type="GO" id="GO:0016798">
    <property type="term" value="F:hydrolase activity, acting on glycosyl bonds"/>
    <property type="evidence" value="ECO:0007669"/>
    <property type="project" value="UniProtKB-KW"/>
</dbReference>
<proteinExistence type="predicted"/>
<gene>
    <name evidence="5" type="ORF">DDZ16_08850</name>
</gene>
<keyword evidence="5" id="KW-0456">Lyase</keyword>
<dbReference type="Pfam" id="PF09087">
    <property type="entry name" value="Cyc-maltodext_N"/>
    <property type="match status" value="1"/>
</dbReference>
<dbReference type="Gene3D" id="2.60.40.1180">
    <property type="entry name" value="Golgi alpha-mannosidase II"/>
    <property type="match status" value="1"/>
</dbReference>
<keyword evidence="3" id="KW-0732">Signal</keyword>
<dbReference type="GO" id="GO:0005975">
    <property type="term" value="P:carbohydrate metabolic process"/>
    <property type="evidence" value="ECO:0007669"/>
    <property type="project" value="InterPro"/>
</dbReference>
<dbReference type="Gene3D" id="2.60.40.10">
    <property type="entry name" value="Immunoglobulins"/>
    <property type="match status" value="1"/>
</dbReference>
<evidence type="ECO:0000313" key="6">
    <source>
        <dbReference type="Proteomes" id="UP000244956"/>
    </source>
</evidence>
<dbReference type="EMBL" id="QEWP01000006">
    <property type="protein sequence ID" value="PWD99554.1"/>
    <property type="molecule type" value="Genomic_DNA"/>
</dbReference>
<evidence type="ECO:0000256" key="2">
    <source>
        <dbReference type="ARBA" id="ARBA00023295"/>
    </source>
</evidence>
<dbReference type="PANTHER" id="PTHR10357:SF210">
    <property type="entry name" value="MALTODEXTRIN GLUCOSIDASE"/>
    <property type="match status" value="1"/>
</dbReference>
<feature type="domain" description="Glycosyl hydrolase family 13 catalytic" evidence="4">
    <location>
        <begin position="133"/>
        <end position="530"/>
    </location>
</feature>
<evidence type="ECO:0000256" key="3">
    <source>
        <dbReference type="SAM" id="SignalP"/>
    </source>
</evidence>
<dbReference type="RefSeq" id="WP_109264095.1">
    <property type="nucleotide sequence ID" value="NZ_QEWP01000006.1"/>
</dbReference>
<dbReference type="PANTHER" id="PTHR10357">
    <property type="entry name" value="ALPHA-AMYLASE FAMILY MEMBER"/>
    <property type="match status" value="1"/>
</dbReference>
<reference evidence="5 6" key="1">
    <citation type="submission" date="2018-05" db="EMBL/GenBank/DDBJ databases">
        <title>Marinilabilia rubrum sp. nov., isolated from saltern sediment.</title>
        <authorList>
            <person name="Zhang R."/>
        </authorList>
    </citation>
    <scope>NUCLEOTIDE SEQUENCE [LARGE SCALE GENOMIC DNA]</scope>
    <source>
        <strain evidence="5 6">WTE16</strain>
    </source>
</reference>
<dbReference type="SUPFAM" id="SSF51011">
    <property type="entry name" value="Glycosyl hydrolase domain"/>
    <property type="match status" value="1"/>
</dbReference>
<dbReference type="InterPro" id="IPR014756">
    <property type="entry name" value="Ig_E-set"/>
</dbReference>
<dbReference type="SUPFAM" id="SSF51445">
    <property type="entry name" value="(Trans)glycosidases"/>
    <property type="match status" value="1"/>
</dbReference>
<dbReference type="CDD" id="cd11340">
    <property type="entry name" value="AmyAc_bac_CMD_like_3"/>
    <property type="match status" value="1"/>
</dbReference>
<dbReference type="Gene3D" id="3.20.20.80">
    <property type="entry name" value="Glycosidases"/>
    <property type="match status" value="1"/>
</dbReference>
<dbReference type="OrthoDB" id="9805159at2"/>
<dbReference type="AlphaFoldDB" id="A0A2U2B937"/>
<accession>A0A2U2B937</accession>
<sequence length="619" mass="71206">MKRSQQTFLIVALLLWSSLAGAAKYKIDHLEPPFWWADMRNPHLQLLVHGEDISDLSPELEYPGVTLREVTRVQNPNYLFLDLHLSSDVEPGSFEIQFKKKDKAVLTYNYELKEREPGSAMREGFNQSDALYLITPDRFANGNPGNDEVEHLAEGLNRSFPGGRHGGDIKGILDHLDYIDDMGFTSIWLNPVLENDMEEYSYHGYSTTDFYNVDARFGSNEEYLELAEAASQKSIGMIMDMIVNHCGSEHWWMDDMPMDNWINFDAEFSPTSHKRTTVQDEYASKEDLKHFNDGWFVATMPDLNQRNPLMANYLIQNSVWWVEYAGLTGIRMDTYPYSDKHFLTQWTKRIMEEYPNFNIVGEEWSVNPVVVSYWQRGKDNKDDYVSYLPSLMDFPLQSAMSSALREDETWGTGFIKLYEMLANDVLYADPYNLVVFGDNHDMSRIYTQLNEDPGLFKMAMAYVFTIRGIPQVLYGTEILMSNKGTTDHGIIRSDFPGGWEGDETNAFTGEGMAEKSLDAQNFVKTLLNWRKNQPVIHHGDLMHYAPQDGVYVYFRYNDDDMVMVVLNKNEEAVNIDTLRFHEMLTGKSSARNVLSGDSFDIGDQIEIPARSPLVLEIME</sequence>
<comment type="caution">
    <text evidence="5">The sequence shown here is derived from an EMBL/GenBank/DDBJ whole genome shotgun (WGS) entry which is preliminary data.</text>
</comment>
<evidence type="ECO:0000313" key="5">
    <source>
        <dbReference type="EMBL" id="PWD99554.1"/>
    </source>
</evidence>
<keyword evidence="1" id="KW-0378">Hydrolase</keyword>
<dbReference type="Pfam" id="PF10438">
    <property type="entry name" value="Cyc-maltodext_C"/>
    <property type="match status" value="1"/>
</dbReference>
<name>A0A2U2B937_9BACT</name>
<dbReference type="SUPFAM" id="SSF81296">
    <property type="entry name" value="E set domains"/>
    <property type="match status" value="1"/>
</dbReference>
<dbReference type="SMART" id="SM00642">
    <property type="entry name" value="Aamy"/>
    <property type="match status" value="1"/>
</dbReference>
<keyword evidence="2" id="KW-0326">Glycosidase</keyword>
<evidence type="ECO:0000256" key="1">
    <source>
        <dbReference type="ARBA" id="ARBA00022801"/>
    </source>
</evidence>
<protein>
    <submittedName>
        <fullName evidence="5">Alpha-amlyase</fullName>
    </submittedName>
</protein>